<reference evidence="1" key="1">
    <citation type="submission" date="2019-10" db="EMBL/GenBank/DDBJ databases">
        <title>Draft genome sequece of Microseira wollei NIES-4236.</title>
        <authorList>
            <person name="Yamaguchi H."/>
            <person name="Suzuki S."/>
            <person name="Kawachi M."/>
        </authorList>
    </citation>
    <scope>NUCLEOTIDE SEQUENCE</scope>
    <source>
        <strain evidence="1">NIES-4236</strain>
    </source>
</reference>
<gene>
    <name evidence="1" type="ORF">MiSe_11550</name>
</gene>
<protein>
    <submittedName>
        <fullName evidence="1">Uncharacterized protein</fullName>
    </submittedName>
</protein>
<evidence type="ECO:0000313" key="1">
    <source>
        <dbReference type="EMBL" id="GET36404.1"/>
    </source>
</evidence>
<evidence type="ECO:0000313" key="2">
    <source>
        <dbReference type="Proteomes" id="UP001050975"/>
    </source>
</evidence>
<keyword evidence="2" id="KW-1185">Reference proteome</keyword>
<organism evidence="1 2">
    <name type="scientific">Microseira wollei NIES-4236</name>
    <dbReference type="NCBI Taxonomy" id="2530354"/>
    <lineage>
        <taxon>Bacteria</taxon>
        <taxon>Bacillati</taxon>
        <taxon>Cyanobacteriota</taxon>
        <taxon>Cyanophyceae</taxon>
        <taxon>Oscillatoriophycideae</taxon>
        <taxon>Aerosakkonematales</taxon>
        <taxon>Aerosakkonemataceae</taxon>
        <taxon>Microseira</taxon>
    </lineage>
</organism>
<accession>A0AAV3X7U0</accession>
<comment type="caution">
    <text evidence="1">The sequence shown here is derived from an EMBL/GenBank/DDBJ whole genome shotgun (WGS) entry which is preliminary data.</text>
</comment>
<proteinExistence type="predicted"/>
<dbReference type="AlphaFoldDB" id="A0AAV3X7U0"/>
<dbReference type="EMBL" id="BLAY01000012">
    <property type="protein sequence ID" value="GET36404.1"/>
    <property type="molecule type" value="Genomic_DNA"/>
</dbReference>
<dbReference type="Proteomes" id="UP001050975">
    <property type="component" value="Unassembled WGS sequence"/>
</dbReference>
<sequence>MFRLLILRYDSVIMTSVQFREGALPQATSFSVADPEPQALRSGWQKLYSGAGVMYPTRPDCLVLIC</sequence>
<name>A0AAV3X7U0_9CYAN</name>